<sequence>MPNSQKVRHSLSSAQTGMWFAQQLDPLNPIYNTGEYVEINGNINQEIFELAVRKVVTEAEALHVRFEEDEIGPWQVIEKSSNFHMHLIDVRKEEDSEEAAKIWMKNDLSMPVDLKRDTLFTEALIQVENNRFFWYQRIHHIVMDGYGFSLLSQKVAKEYTSLIEETRKNEKPFGSLAKIVQEDMEYRESKQFKEDRTFWLEKFADEPDVISLAERAPRTSNGFLRETAYLSSSSTKTLLEDINVSLTNWPEFIVAVTSIYMHKLTGANDIVLGLPMMGRLGSASIYTPSMVMNLVPLRITVTPNITLAELLQQVSKEIREVRRHHKYRHEELRRDLKLLGENQRLFGPLVNVMPFDYVLNFAGNRGITHNLSAGPVDDLSINVYKRFDENELMIHFDANPEVYSDSELALHKERFMNVLELVINDYQKDVSIGNINITLLEENHKVLFEWNETKEAEDLITLPLLFEKQVQKNPNKIAVTCNGVDLTYKELNERANELAHYLVEEGIGANQFVALVFSRSIEMVVSMLAVLKAGAAYLPIDPEYPAERINYIVNDAKPIYIITHSSVSSTVVIENDIKKIELDREETELALKAYSHRNLPFRNEESLLKPAYTIYTSGSTGNPKGVIVPMKALSNFLLAMDDMFSLNENDHLVAVTTFAFDISALEIYLPLISGASLTIAQKEVIQEPSALTALLQEERVTVMQATPTLWQALVTEYPERLQGLNVLVGGEALPAHLANTLKALGCSITNLYGPTETTIWSTVMNIDENEIGIPPIGKPIWSTDVYVLDAGLQPVPPGVIGELYIAGEGVANGYLGKPELTAERFVADPYGKPGKRMYRTGDLVKWRNDGVLEYMSRADHQIKIRGFRIELAEIEMVLQRHEYIQQAVVMVREDRPNDKRIIAYIVAEGDEGINLSEIRTYVSESLANYMVPSAFVVLEELPLTPNDKVDRKKLPAPDFNEMNKERVARNPKEEILCDLFAEVLGVSRIGIDDNFFEMGGHSLLASRLMARIRETLSVELGIGKLFELPTVAELAKQLDQAKTARPAIKKVSRPNEVPLSFAQRRLWFLNCLEGPSPTYNIPLVVRISGKLNEEALQGAFYDVVEKHETLRTIFPNVLGSSYQKILDMENLNLEMIITKTCKDELESVLVEAVRYSFNLDVEPAVRLQLFTVNENEHILLILLHHIVGDGWSLQPLTRDFTAAYKARCQGNRVQLETLPVQYADYALWQQQLLGDETTEESLISTQLEFWKKELEGLPDQLELPTDYQRPIETSYHGETIHFQIDAGMHSRLVELARKNGVSLFMVLQAGLSALFTRLGAGTDIPIGSPIAGRNDDALSDIVGLFVNTLVLRTNTSGDPSFKELLNRVKQSNLAAYENQDVPFERLVEVLNPVRTRNSHPLFQVMLAFQNTPEATFDAPDIEANLEIQSVGSAKFDLTFEISESNGVDGTPDGLNGLLEFSTDLYKRETIQKLVERFILLLDDAAKHQDQSIGTLEILTLAEKNTVLEKWNGGFQIVPEMTLPQLFEKQAHINPNSIAVVFEDEKLTYEELNKKANKIARLLIAKGIGPDQLVALAMPRSLNMVVSLLAVLKAGAGYLPLDPDYPSDRISFMLHDAKPSCVLTNSDVEIECDEELKILADDVKTIEEIEKYSEDNIDEMERMKPLSPSHIAYVIYTSGSTGRPKGVMIPHQNVVRLLGATDHWFQFDENDVWTMFHSYAFDFSVWEIWGPLLYGGRLVVVPHTVSRSPKEFLQLLVKEKVTVLNQTPSAFYQLMQADRENEEIGQKLSLRYVVFGGEALELSRLEDWYSRHSHNAPKLINMYGITETTVHVSYIELDETIVSLRANSLIGCSVPDLKVYVLDNYLQPVPPGVVGEMYVAGAGLARGYLGRAGLTAERFIADPFGKPGTRMYRTGDLARWRQDGTLDYIGRADHQIKIRGFRIELGEIEAVIMKHPKVEQVAVIVREDQPGDKRLVSYIVASNDEMIDTNEMRKYAGGSLPDYMVPYAFVVVNELPLTPNGKLDRKALPAPEFIASSSSRGPRTPQEEMLCDLFTEVLSVPQIGIDDGFFDLGGHSLLAVQLMSRIKEALGVELNIGTLFAAPTVAGLAERLEVGNGQSALDVLLPLRASGDQLPLFCVHPAGGLSWCYAGLMKSLGTDYPIYGVQARGIAKNEELPKSLEEMAADYLKHVREVQPHEPYRLLGWSLGGNVVHAMAAQLQNEGEEVELLVMLDSYPGHFLPNTEAPTEEEALIALLALGGYDPDNMDGKPLTMESAVEILRKDGSALASLEEETILNLKETYVNSVGLLGKYVPKVYNGDILFFRSTIIPDWFDPISPNTWLNYLDGQIVQHDIDCRHKDLCQPGPLTEIGQVLAKYLQDKKGVSTV</sequence>
<dbReference type="NCBIfam" id="NF003417">
    <property type="entry name" value="PRK04813.1"/>
    <property type="match status" value="2"/>
</dbReference>
<dbReference type="FunFam" id="3.30.559.10:FF:000012">
    <property type="entry name" value="Non-ribosomal peptide synthetase"/>
    <property type="match status" value="1"/>
</dbReference>
<dbReference type="FunFam" id="3.40.50.1820:FF:000480">
    <property type="entry name" value="Dimodular nonribosomal peptide synthase"/>
    <property type="match status" value="1"/>
</dbReference>
<dbReference type="GO" id="GO:0044550">
    <property type="term" value="P:secondary metabolite biosynthetic process"/>
    <property type="evidence" value="ECO:0007669"/>
    <property type="project" value="UniProtKB-ARBA"/>
</dbReference>
<dbReference type="CDD" id="cd12116">
    <property type="entry name" value="A_NRPS_Ta1_like"/>
    <property type="match status" value="1"/>
</dbReference>
<dbReference type="Gene3D" id="3.40.50.980">
    <property type="match status" value="4"/>
</dbReference>
<dbReference type="CDD" id="cd19533">
    <property type="entry name" value="starter-C_NRPS"/>
    <property type="match status" value="1"/>
</dbReference>
<dbReference type="InterPro" id="IPR045851">
    <property type="entry name" value="AMP-bd_C_sf"/>
</dbReference>
<dbReference type="FunFam" id="3.40.50.12780:FF:000012">
    <property type="entry name" value="Non-ribosomal peptide synthetase"/>
    <property type="match status" value="2"/>
</dbReference>
<keyword evidence="5" id="KW-0436">Ligase</keyword>
<dbReference type="Gene3D" id="3.30.300.30">
    <property type="match status" value="2"/>
</dbReference>
<evidence type="ECO:0000256" key="4">
    <source>
        <dbReference type="ARBA" id="ARBA00022553"/>
    </source>
</evidence>
<dbReference type="CDD" id="cd19538">
    <property type="entry name" value="LCL_NRPS"/>
    <property type="match status" value="1"/>
</dbReference>
<dbReference type="SUPFAM" id="SSF53474">
    <property type="entry name" value="alpha/beta-Hydrolases"/>
    <property type="match status" value="1"/>
</dbReference>
<keyword evidence="4" id="KW-0597">Phosphoprotein</keyword>
<dbReference type="InterPro" id="IPR001242">
    <property type="entry name" value="Condensation_dom"/>
</dbReference>
<comment type="cofactor">
    <cofactor evidence="1">
        <name>pantetheine 4'-phosphate</name>
        <dbReference type="ChEBI" id="CHEBI:47942"/>
    </cofactor>
</comment>
<reference evidence="10 11" key="1">
    <citation type="journal article" date="2015" name="Genome Announc.">
        <title>Next-Generation Whole-Genome Sequencing of Eight Strains of Bacillus cereus, Isolated from Food.</title>
        <authorList>
            <person name="Krawczyk A.O."/>
            <person name="de Jong A."/>
            <person name="Eijlander R.T."/>
            <person name="Berendsen E.M."/>
            <person name="Holsappel S."/>
            <person name="Wells-Bennik M.H."/>
            <person name="Kuipers O.P."/>
        </authorList>
    </citation>
    <scope>NUCLEOTIDE SEQUENCE [LARGE SCALE GENOMIC DNA]</scope>
    <source>
        <strain evidence="10 11">B4147</strain>
    </source>
</reference>
<dbReference type="FunFam" id="3.30.300.30:FF:000010">
    <property type="entry name" value="Enterobactin synthetase component F"/>
    <property type="match status" value="2"/>
</dbReference>
<dbReference type="GO" id="GO:0016874">
    <property type="term" value="F:ligase activity"/>
    <property type="evidence" value="ECO:0007669"/>
    <property type="project" value="UniProtKB-KW"/>
</dbReference>
<keyword evidence="8" id="KW-0067">ATP-binding</keyword>
<keyword evidence="6" id="KW-0677">Repeat</keyword>
<dbReference type="SMART" id="SM00823">
    <property type="entry name" value="PKS_PP"/>
    <property type="match status" value="2"/>
</dbReference>
<dbReference type="InterPro" id="IPR029058">
    <property type="entry name" value="AB_hydrolase_fold"/>
</dbReference>
<dbReference type="Pfam" id="PF00975">
    <property type="entry name" value="Thioesterase"/>
    <property type="match status" value="1"/>
</dbReference>
<dbReference type="FunFam" id="3.30.559.30:FF:000029">
    <property type="entry name" value="Nonribosomal peptide synthetase DhbF"/>
    <property type="match status" value="1"/>
</dbReference>
<evidence type="ECO:0000256" key="3">
    <source>
        <dbReference type="ARBA" id="ARBA00022450"/>
    </source>
</evidence>
<dbReference type="Pfam" id="PF13193">
    <property type="entry name" value="AMP-binding_C"/>
    <property type="match status" value="2"/>
</dbReference>
<dbReference type="InterPro" id="IPR020802">
    <property type="entry name" value="TesA-like"/>
</dbReference>
<protein>
    <recommendedName>
        <fullName evidence="9">Carrier domain-containing protein</fullName>
    </recommendedName>
</protein>
<dbReference type="InterPro" id="IPR010071">
    <property type="entry name" value="AA_adenyl_dom"/>
</dbReference>
<evidence type="ECO:0000256" key="1">
    <source>
        <dbReference type="ARBA" id="ARBA00001957"/>
    </source>
</evidence>
<gene>
    <name evidence="10" type="ORF">B4147_2000</name>
</gene>
<proteinExistence type="inferred from homology"/>
<evidence type="ECO:0000256" key="8">
    <source>
        <dbReference type="ARBA" id="ARBA00022840"/>
    </source>
</evidence>
<dbReference type="RefSeq" id="WP_046959358.1">
    <property type="nucleotide sequence ID" value="NZ_LCYN01000031.1"/>
</dbReference>
<dbReference type="Pfam" id="PF00501">
    <property type="entry name" value="AMP-binding"/>
    <property type="match status" value="2"/>
</dbReference>
<dbReference type="Gene3D" id="1.10.1200.10">
    <property type="entry name" value="ACP-like"/>
    <property type="match status" value="1"/>
</dbReference>
<dbReference type="GO" id="GO:0072330">
    <property type="term" value="P:monocarboxylic acid biosynthetic process"/>
    <property type="evidence" value="ECO:0007669"/>
    <property type="project" value="UniProtKB-ARBA"/>
</dbReference>
<dbReference type="GO" id="GO:0005524">
    <property type="term" value="F:ATP binding"/>
    <property type="evidence" value="ECO:0007669"/>
    <property type="project" value="UniProtKB-KW"/>
</dbReference>
<dbReference type="FunFam" id="3.40.50.980:FF:000002">
    <property type="entry name" value="Enterobactin synthetase component F"/>
    <property type="match status" value="2"/>
</dbReference>
<dbReference type="Gene3D" id="3.30.559.10">
    <property type="entry name" value="Chloramphenicol acetyltransferase-like domain"/>
    <property type="match status" value="2"/>
</dbReference>
<dbReference type="Gene3D" id="2.30.38.10">
    <property type="entry name" value="Luciferase, Domain 3"/>
    <property type="match status" value="2"/>
</dbReference>
<dbReference type="SMART" id="SM00824">
    <property type="entry name" value="PKS_TE"/>
    <property type="match status" value="1"/>
</dbReference>
<dbReference type="Pfam" id="PF00668">
    <property type="entry name" value="Condensation"/>
    <property type="match status" value="2"/>
</dbReference>
<comment type="caution">
    <text evidence="10">The sequence shown here is derived from an EMBL/GenBank/DDBJ whole genome shotgun (WGS) entry which is preliminary data.</text>
</comment>
<name>A0A0G8C069_9BACI</name>
<comment type="similarity">
    <text evidence="2">Belongs to the ATP-dependent AMP-binding enzyme family.</text>
</comment>
<dbReference type="PANTHER" id="PTHR45527:SF14">
    <property type="entry name" value="PLIPASTATIN SYNTHASE SUBUNIT B"/>
    <property type="match status" value="1"/>
</dbReference>
<organism evidence="10 11">
    <name type="scientific">Bacillus wiedmannii</name>
    <dbReference type="NCBI Taxonomy" id="1890302"/>
    <lineage>
        <taxon>Bacteria</taxon>
        <taxon>Bacillati</taxon>
        <taxon>Bacillota</taxon>
        <taxon>Bacilli</taxon>
        <taxon>Bacillales</taxon>
        <taxon>Bacillaceae</taxon>
        <taxon>Bacillus</taxon>
        <taxon>Bacillus cereus group</taxon>
    </lineage>
</organism>
<dbReference type="InterPro" id="IPR000873">
    <property type="entry name" value="AMP-dep_synth/lig_dom"/>
</dbReference>
<dbReference type="GO" id="GO:0043041">
    <property type="term" value="P:amino acid activation for nonribosomal peptide biosynthetic process"/>
    <property type="evidence" value="ECO:0007669"/>
    <property type="project" value="TreeGrafter"/>
</dbReference>
<dbReference type="Gene3D" id="3.30.559.30">
    <property type="entry name" value="Nonribosomal peptide synthetase, condensation domain"/>
    <property type="match status" value="2"/>
</dbReference>
<dbReference type="FunFam" id="3.30.559.30:FF:000001">
    <property type="entry name" value="Non-ribosomal peptide synthetase"/>
    <property type="match status" value="1"/>
</dbReference>
<dbReference type="InterPro" id="IPR023213">
    <property type="entry name" value="CAT-like_dom_sf"/>
</dbReference>
<dbReference type="PANTHER" id="PTHR45527">
    <property type="entry name" value="NONRIBOSOMAL PEPTIDE SYNTHETASE"/>
    <property type="match status" value="1"/>
</dbReference>
<dbReference type="PATRIC" id="fig|1396.433.peg.4723"/>
<reference evidence="11" key="2">
    <citation type="submission" date="2015-04" db="EMBL/GenBank/DDBJ databases">
        <title>Draft Genome Sequences of Eight Spore-Forming Food Isolates of Bacillus cereus Genome sequencing.</title>
        <authorList>
            <person name="Krawcyk A.O."/>
            <person name="de Jong A."/>
            <person name="Eijlander R.T."/>
            <person name="Berendsen E.M."/>
            <person name="Holsappel S."/>
            <person name="Wells-Bennik M."/>
            <person name="Kuipers O.P."/>
        </authorList>
    </citation>
    <scope>NUCLEOTIDE SEQUENCE [LARGE SCALE GENOMIC DNA]</scope>
    <source>
        <strain evidence="11">B4147</strain>
    </source>
</reference>
<dbReference type="InterPro" id="IPR020806">
    <property type="entry name" value="PKS_PP-bd"/>
</dbReference>
<dbReference type="FunFam" id="1.10.1200.10:FF:000005">
    <property type="entry name" value="Nonribosomal peptide synthetase 1"/>
    <property type="match status" value="1"/>
</dbReference>
<dbReference type="FunFam" id="2.30.38.10:FF:000001">
    <property type="entry name" value="Non-ribosomal peptide synthetase PvdI"/>
    <property type="match status" value="2"/>
</dbReference>
<feature type="domain" description="Carrier" evidence="9">
    <location>
        <begin position="2040"/>
        <end position="2115"/>
    </location>
</feature>
<evidence type="ECO:0000256" key="5">
    <source>
        <dbReference type="ARBA" id="ARBA00022598"/>
    </source>
</evidence>
<dbReference type="InterPro" id="IPR001031">
    <property type="entry name" value="Thioesterase"/>
</dbReference>
<dbReference type="InterPro" id="IPR020845">
    <property type="entry name" value="AMP-binding_CS"/>
</dbReference>
<dbReference type="NCBIfam" id="TIGR01733">
    <property type="entry name" value="AA-adenyl-dom"/>
    <property type="match status" value="2"/>
</dbReference>
<dbReference type="GO" id="GO:0008610">
    <property type="term" value="P:lipid biosynthetic process"/>
    <property type="evidence" value="ECO:0007669"/>
    <property type="project" value="UniProtKB-ARBA"/>
</dbReference>
<dbReference type="SUPFAM" id="SSF56801">
    <property type="entry name" value="Acetyl-CoA synthetase-like"/>
    <property type="match status" value="2"/>
</dbReference>
<evidence type="ECO:0000313" key="10">
    <source>
        <dbReference type="EMBL" id="KKZ92764.1"/>
    </source>
</evidence>
<dbReference type="CDD" id="cd17643">
    <property type="entry name" value="A_NRPS_Cytc1-like"/>
    <property type="match status" value="1"/>
</dbReference>
<dbReference type="EMBL" id="LCYN01000031">
    <property type="protein sequence ID" value="KKZ92764.1"/>
    <property type="molecule type" value="Genomic_DNA"/>
</dbReference>
<dbReference type="InterPro" id="IPR025110">
    <property type="entry name" value="AMP-bd_C"/>
</dbReference>
<evidence type="ECO:0000259" key="9">
    <source>
        <dbReference type="PROSITE" id="PS50075"/>
    </source>
</evidence>
<dbReference type="PROSITE" id="PS00455">
    <property type="entry name" value="AMP_BINDING"/>
    <property type="match status" value="1"/>
</dbReference>
<dbReference type="PROSITE" id="PS50075">
    <property type="entry name" value="CARRIER"/>
    <property type="match status" value="2"/>
</dbReference>
<dbReference type="FunFam" id="3.40.50.980:FF:000001">
    <property type="entry name" value="Non-ribosomal peptide synthetase"/>
    <property type="match status" value="2"/>
</dbReference>
<evidence type="ECO:0000313" key="11">
    <source>
        <dbReference type="Proteomes" id="UP000035350"/>
    </source>
</evidence>
<dbReference type="Proteomes" id="UP000035350">
    <property type="component" value="Unassembled WGS sequence"/>
</dbReference>
<dbReference type="Pfam" id="PF00550">
    <property type="entry name" value="PP-binding"/>
    <property type="match status" value="2"/>
</dbReference>
<evidence type="ECO:0000256" key="2">
    <source>
        <dbReference type="ARBA" id="ARBA00006432"/>
    </source>
</evidence>
<dbReference type="SUPFAM" id="SSF52777">
    <property type="entry name" value="CoA-dependent acyltransferases"/>
    <property type="match status" value="4"/>
</dbReference>
<dbReference type="InterPro" id="IPR009081">
    <property type="entry name" value="PP-bd_ACP"/>
</dbReference>
<dbReference type="GO" id="GO:0005829">
    <property type="term" value="C:cytosol"/>
    <property type="evidence" value="ECO:0007669"/>
    <property type="project" value="TreeGrafter"/>
</dbReference>
<accession>A0A0G8C069</accession>
<evidence type="ECO:0000256" key="6">
    <source>
        <dbReference type="ARBA" id="ARBA00022737"/>
    </source>
</evidence>
<dbReference type="Gene3D" id="3.40.50.1820">
    <property type="entry name" value="alpha/beta hydrolase"/>
    <property type="match status" value="1"/>
</dbReference>
<keyword evidence="7" id="KW-0547">Nucleotide-binding</keyword>
<dbReference type="SUPFAM" id="SSF47336">
    <property type="entry name" value="ACP-like"/>
    <property type="match status" value="2"/>
</dbReference>
<dbReference type="FunFam" id="1.10.1200.10:FF:000016">
    <property type="entry name" value="Non-ribosomal peptide synthase"/>
    <property type="match status" value="1"/>
</dbReference>
<keyword evidence="3" id="KW-0596">Phosphopantetheine</keyword>
<dbReference type="GO" id="GO:0031177">
    <property type="term" value="F:phosphopantetheine binding"/>
    <property type="evidence" value="ECO:0007669"/>
    <property type="project" value="InterPro"/>
</dbReference>
<dbReference type="InterPro" id="IPR036736">
    <property type="entry name" value="ACP-like_sf"/>
</dbReference>
<feature type="domain" description="Carrier" evidence="9">
    <location>
        <begin position="967"/>
        <end position="1042"/>
    </location>
</feature>
<evidence type="ECO:0000256" key="7">
    <source>
        <dbReference type="ARBA" id="ARBA00022741"/>
    </source>
</evidence>